<name>A0A450SVB1_9GAMM</name>
<sequence>MPPFLGEDLLLPGFIRGAVKNHQIPFIGTDPAHIVGSPGKAILDGRFPGFVQDLEFHDHPLHRAMETLFRIQRPLHQQVGTATTEPVFPIDTPTTIDNALQERLQE</sequence>
<accession>A0A450SVB1</accession>
<organism evidence="1">
    <name type="scientific">Candidatus Kentrum sp. FW</name>
    <dbReference type="NCBI Taxonomy" id="2126338"/>
    <lineage>
        <taxon>Bacteria</taxon>
        <taxon>Pseudomonadati</taxon>
        <taxon>Pseudomonadota</taxon>
        <taxon>Gammaproteobacteria</taxon>
        <taxon>Candidatus Kentrum</taxon>
    </lineage>
</organism>
<evidence type="ECO:0000313" key="1">
    <source>
        <dbReference type="EMBL" id="VFJ57910.1"/>
    </source>
</evidence>
<gene>
    <name evidence="1" type="ORF">BECKFW1821A_GA0114235_107611</name>
</gene>
<proteinExistence type="predicted"/>
<reference evidence="1" key="1">
    <citation type="submission" date="2019-02" db="EMBL/GenBank/DDBJ databases">
        <authorList>
            <person name="Gruber-Vodicka R. H."/>
            <person name="Seah K. B. B."/>
        </authorList>
    </citation>
    <scope>NUCLEOTIDE SEQUENCE</scope>
    <source>
        <strain evidence="1">BECK_BZ15</strain>
    </source>
</reference>
<dbReference type="AlphaFoldDB" id="A0A450SVB1"/>
<dbReference type="EMBL" id="CAADEW010000076">
    <property type="protein sequence ID" value="VFJ57910.1"/>
    <property type="molecule type" value="Genomic_DNA"/>
</dbReference>
<protein>
    <submittedName>
        <fullName evidence="1">Uncharacterized protein</fullName>
    </submittedName>
</protein>